<name>A0AA35SNR6_GEOBA</name>
<dbReference type="PANTHER" id="PTHR43684:SF1">
    <property type="entry name" value="ENOYL-COA DELTA ISOMERASE 2"/>
    <property type="match status" value="1"/>
</dbReference>
<comment type="subcellular location">
    <subcellularLocation>
        <location evidence="1">Peroxisome</location>
    </subcellularLocation>
</comment>
<keyword evidence="6" id="KW-1185">Reference proteome</keyword>
<evidence type="ECO:0000256" key="4">
    <source>
        <dbReference type="SAM" id="MobiDB-lite"/>
    </source>
</evidence>
<dbReference type="PANTHER" id="PTHR43684">
    <property type="match status" value="1"/>
</dbReference>
<dbReference type="AlphaFoldDB" id="A0AA35SNR6"/>
<dbReference type="EMBL" id="CASHTH010002633">
    <property type="protein sequence ID" value="CAI8032824.1"/>
    <property type="molecule type" value="Genomic_DNA"/>
</dbReference>
<dbReference type="GO" id="GO:0016853">
    <property type="term" value="F:isomerase activity"/>
    <property type="evidence" value="ECO:0007669"/>
    <property type="project" value="UniProtKB-KW"/>
</dbReference>
<evidence type="ECO:0000256" key="2">
    <source>
        <dbReference type="ARBA" id="ARBA00023140"/>
    </source>
</evidence>
<dbReference type="Proteomes" id="UP001174909">
    <property type="component" value="Unassembled WGS sequence"/>
</dbReference>
<keyword evidence="2" id="KW-0576">Peroxisome</keyword>
<dbReference type="SUPFAM" id="SSF52096">
    <property type="entry name" value="ClpP/crotonase"/>
    <property type="match status" value="1"/>
</dbReference>
<evidence type="ECO:0000313" key="5">
    <source>
        <dbReference type="EMBL" id="CAI8032824.1"/>
    </source>
</evidence>
<reference evidence="5" key="1">
    <citation type="submission" date="2023-03" db="EMBL/GenBank/DDBJ databases">
        <authorList>
            <person name="Steffen K."/>
            <person name="Cardenas P."/>
        </authorList>
    </citation>
    <scope>NUCLEOTIDE SEQUENCE</scope>
</reference>
<keyword evidence="3 5" id="KW-0413">Isomerase</keyword>
<comment type="caution">
    <text evidence="5">The sequence shown here is derived from an EMBL/GenBank/DDBJ whole genome shotgun (WGS) entry which is preliminary data.</text>
</comment>
<sequence>MLMAGVKLTAGEAYERGLVTRVYPKSEFQQKLTENALHIASLPPMSLQKSKALIRSSMRQQAARGKRGRVPAAGGEMAV</sequence>
<dbReference type="InterPro" id="IPR029045">
    <property type="entry name" value="ClpP/crotonase-like_dom_sf"/>
</dbReference>
<dbReference type="GO" id="GO:0005777">
    <property type="term" value="C:peroxisome"/>
    <property type="evidence" value="ECO:0007669"/>
    <property type="project" value="UniProtKB-SubCell"/>
</dbReference>
<dbReference type="Gene3D" id="3.90.226.10">
    <property type="entry name" value="2-enoyl-CoA Hydratase, Chain A, domain 1"/>
    <property type="match status" value="1"/>
</dbReference>
<dbReference type="InterPro" id="IPR051053">
    <property type="entry name" value="ECH/Chromodomain_protein"/>
</dbReference>
<evidence type="ECO:0000256" key="3">
    <source>
        <dbReference type="ARBA" id="ARBA00023235"/>
    </source>
</evidence>
<protein>
    <submittedName>
        <fullName evidence="5">Enoyl-CoA delta isomerase 2</fullName>
    </submittedName>
</protein>
<proteinExistence type="predicted"/>
<evidence type="ECO:0000313" key="6">
    <source>
        <dbReference type="Proteomes" id="UP001174909"/>
    </source>
</evidence>
<gene>
    <name evidence="5" type="ORF">GBAR_LOCUS18533</name>
</gene>
<evidence type="ECO:0000256" key="1">
    <source>
        <dbReference type="ARBA" id="ARBA00004275"/>
    </source>
</evidence>
<accession>A0AA35SNR6</accession>
<feature type="region of interest" description="Disordered" evidence="4">
    <location>
        <begin position="55"/>
        <end position="79"/>
    </location>
</feature>
<organism evidence="5 6">
    <name type="scientific">Geodia barretti</name>
    <name type="common">Barrett's horny sponge</name>
    <dbReference type="NCBI Taxonomy" id="519541"/>
    <lineage>
        <taxon>Eukaryota</taxon>
        <taxon>Metazoa</taxon>
        <taxon>Porifera</taxon>
        <taxon>Demospongiae</taxon>
        <taxon>Heteroscleromorpha</taxon>
        <taxon>Tetractinellida</taxon>
        <taxon>Astrophorina</taxon>
        <taxon>Geodiidae</taxon>
        <taxon>Geodia</taxon>
    </lineage>
</organism>